<dbReference type="GO" id="GO:0016020">
    <property type="term" value="C:membrane"/>
    <property type="evidence" value="ECO:0007669"/>
    <property type="project" value="InterPro"/>
</dbReference>
<feature type="transmembrane region" description="Helical" evidence="1">
    <location>
        <begin position="109"/>
        <end position="128"/>
    </location>
</feature>
<dbReference type="PANTHER" id="PTHR38457:SF1">
    <property type="entry name" value="REGULATOR ABRB-RELATED"/>
    <property type="match status" value="1"/>
</dbReference>
<sequence length="374" mass="39286">MDDKPRPPTLAETGKQPDAARRFRPPHWWLMLALTYSVAAAAGFVAKAVNMPLPFMLGPFFVMAALSVLGFRSVLAPMGRELGQVAIGVAVGMRFTPAVLAAMTGLLPAMVLGTIYVVIFTMAAAFLFKPLAKVDDITAFFATAAGGVADMATVAKDYGGAAGSVAVVHAMRVSGVVALVPFLVVLFGEPGNAPDSAAVDSHWALVIVTLALGYLMARLLKPTPLPNPWLVGPIFMGIIIGVLGLYSVRIPSLLISIAQIMLGTWLGCQFKRDLLAALPRVTLAALIISLFMIGCAAVGAVVLTLTTGLPYPTSFLSLAPAAVTEMVVTAQVMHLEAEVVTAFHVTRIAVVSSTVLIVFKFYLRLKGGSIEPGI</sequence>
<dbReference type="InterPro" id="IPR017516">
    <property type="entry name" value="AbrB_dup"/>
</dbReference>
<feature type="transmembrane region" description="Helical" evidence="1">
    <location>
        <begin position="342"/>
        <end position="363"/>
    </location>
</feature>
<evidence type="ECO:0000256" key="1">
    <source>
        <dbReference type="SAM" id="Phobius"/>
    </source>
</evidence>
<feature type="transmembrane region" description="Helical" evidence="1">
    <location>
        <begin position="166"/>
        <end position="188"/>
    </location>
</feature>
<feature type="transmembrane region" description="Helical" evidence="1">
    <location>
        <begin position="282"/>
        <end position="305"/>
    </location>
</feature>
<feature type="transmembrane region" description="Helical" evidence="1">
    <location>
        <begin position="229"/>
        <end position="247"/>
    </location>
</feature>
<dbReference type="PIRSF" id="PIRSF038991">
    <property type="entry name" value="Protein_AbrB"/>
    <property type="match status" value="1"/>
</dbReference>
<feature type="transmembrane region" description="Helical" evidence="1">
    <location>
        <begin position="28"/>
        <end position="49"/>
    </location>
</feature>
<keyword evidence="1" id="KW-1133">Transmembrane helix</keyword>
<dbReference type="Proteomes" id="UP000052167">
    <property type="component" value="Unassembled WGS sequence"/>
</dbReference>
<dbReference type="GO" id="GO:0004497">
    <property type="term" value="F:monooxygenase activity"/>
    <property type="evidence" value="ECO:0007669"/>
    <property type="project" value="UniProtKB-KW"/>
</dbReference>
<proteinExistence type="predicted"/>
<reference evidence="2 3" key="1">
    <citation type="submission" date="2014-06" db="EMBL/GenBank/DDBJ databases">
        <title>Rhizobium pelagicum/R2-400B4.</title>
        <authorList>
            <person name="Kimes N.E."/>
            <person name="Lopez-Perez M."/>
        </authorList>
    </citation>
    <scope>NUCLEOTIDE SEQUENCE [LARGE SCALE GENOMIC DNA]</scope>
    <source>
        <strain evidence="2 3">R2-400B4</strain>
    </source>
</reference>
<feature type="transmembrane region" description="Helical" evidence="1">
    <location>
        <begin position="200"/>
        <end position="217"/>
    </location>
</feature>
<keyword evidence="2" id="KW-0560">Oxidoreductase</keyword>
<dbReference type="InterPro" id="IPR007820">
    <property type="entry name" value="AbrB_fam"/>
</dbReference>
<dbReference type="NCBIfam" id="TIGR03082">
    <property type="entry name" value="Gneg_AbrB_dup"/>
    <property type="match status" value="2"/>
</dbReference>
<dbReference type="Pfam" id="PF05145">
    <property type="entry name" value="AbrB"/>
    <property type="match status" value="1"/>
</dbReference>
<gene>
    <name evidence="2" type="ORF">GV68_13175</name>
</gene>
<keyword evidence="1" id="KW-0472">Membrane</keyword>
<accession>A0A922T748</accession>
<dbReference type="PANTHER" id="PTHR38457">
    <property type="entry name" value="REGULATOR ABRB-RELATED"/>
    <property type="match status" value="1"/>
</dbReference>
<dbReference type="EMBL" id="JOKJ01000025">
    <property type="protein sequence ID" value="KEQ04426.1"/>
    <property type="molecule type" value="Genomic_DNA"/>
</dbReference>
<feature type="transmembrane region" description="Helical" evidence="1">
    <location>
        <begin position="253"/>
        <end position="270"/>
    </location>
</feature>
<keyword evidence="2" id="KW-0503">Monooxygenase</keyword>
<organism evidence="2 3">
    <name type="scientific">Pseudorhizobium pelagicum</name>
    <dbReference type="NCBI Taxonomy" id="1509405"/>
    <lineage>
        <taxon>Bacteria</taxon>
        <taxon>Pseudomonadati</taxon>
        <taxon>Pseudomonadota</taxon>
        <taxon>Alphaproteobacteria</taxon>
        <taxon>Hyphomicrobiales</taxon>
        <taxon>Rhizobiaceae</taxon>
        <taxon>Rhizobium/Agrobacterium group</taxon>
        <taxon>Pseudorhizobium</taxon>
    </lineage>
</organism>
<evidence type="ECO:0000313" key="3">
    <source>
        <dbReference type="Proteomes" id="UP000052167"/>
    </source>
</evidence>
<keyword evidence="1" id="KW-0812">Transmembrane</keyword>
<keyword evidence="3" id="KW-1185">Reference proteome</keyword>
<feature type="transmembrane region" description="Helical" evidence="1">
    <location>
        <begin position="55"/>
        <end position="75"/>
    </location>
</feature>
<evidence type="ECO:0000313" key="2">
    <source>
        <dbReference type="EMBL" id="KEQ04426.1"/>
    </source>
</evidence>
<protein>
    <submittedName>
        <fullName evidence="2">Ammonia monooxygenase</fullName>
    </submittedName>
</protein>
<dbReference type="AlphaFoldDB" id="A0A922T748"/>
<comment type="caution">
    <text evidence="2">The sequence shown here is derived from an EMBL/GenBank/DDBJ whole genome shotgun (WGS) entry which is preliminary data.</text>
</comment>
<dbReference type="GO" id="GO:0010468">
    <property type="term" value="P:regulation of gene expression"/>
    <property type="evidence" value="ECO:0007669"/>
    <property type="project" value="InterPro"/>
</dbReference>
<name>A0A922T748_9HYPH</name>